<dbReference type="EMBL" id="BIXZ01000003">
    <property type="protein sequence ID" value="GCF14435.1"/>
    <property type="molecule type" value="Genomic_DNA"/>
</dbReference>
<comment type="caution">
    <text evidence="1">The sequence shown here is derived from an EMBL/GenBank/DDBJ whole genome shotgun (WGS) entry which is preliminary data.</text>
</comment>
<dbReference type="Gene3D" id="3.40.190.10">
    <property type="entry name" value="Periplasmic binding protein-like II"/>
    <property type="match status" value="1"/>
</dbReference>
<name>A0A4C2EJ87_9EURY</name>
<proteinExistence type="predicted"/>
<evidence type="ECO:0000313" key="2">
    <source>
        <dbReference type="Proteomes" id="UP000304382"/>
    </source>
</evidence>
<gene>
    <name evidence="1" type="ORF">Harman_23700</name>
</gene>
<dbReference type="Pfam" id="PF13416">
    <property type="entry name" value="SBP_bac_8"/>
    <property type="match status" value="1"/>
</dbReference>
<accession>A0A4C2EJ87</accession>
<reference evidence="1 2" key="1">
    <citation type="submission" date="2019-02" db="EMBL/GenBank/DDBJ databases">
        <title>Haloarcula mannanilyticum sp. nov., a mannan degrading haloarchaeon isolated from commercial salt.</title>
        <authorList>
            <person name="Enomoto S."/>
            <person name="Shimane Y."/>
            <person name="Kamekura M."/>
            <person name="Ito T."/>
            <person name="Moriya O."/>
            <person name="Ihara K."/>
            <person name="Takahashi-Ando N."/>
            <person name="Fukushima Y."/>
            <person name="Yoshida Y."/>
            <person name="Usama R."/>
            <person name="Takai K."/>
            <person name="Minegishi H."/>
        </authorList>
    </citation>
    <scope>NUCLEOTIDE SEQUENCE [LARGE SCALE GENOMIC DNA]</scope>
    <source>
        <strain evidence="1 2">MD130-1</strain>
    </source>
</reference>
<sequence>MEFLSANAAENGDIQDHFNSSMEDFASKNDGYEVDLQTASYGDISQAMSSRVQNGNPPALGESGGLGLQFYREDQLVDHATFMEGSDSFPDGLSPAGQQVAEFRDDYWAVGSIRHTNSNLGIRPKTFSQAGVENPMEELKTWSQFYDVLQTIDEEQDIIAYEETGVPGDLESYWGYARTAYEDGTDPWIRGEGTDPDVVIANEDMEEDRQKTDGMIKACVNLADEFSSDEAATRGDEDIPSLMLSGRVASFTYALPTANRWYSVSEEAQIGWNDGEGDFMLLPNPQLDEEFGEAIGIDDLSGHSGQHGGHVWGLEQAHTIFRDAGDQQQEGAWALTEYLWEDEDFVLPAWGEHYEAVPGMQSMLDPMLEEYDLPQNFQQSIENQSEYGDQYSNTGGPWDVWPTDPIRWTDINETISQAIAGQHSAEETPGIVRDRVLTRLEEENN</sequence>
<dbReference type="SUPFAM" id="SSF53850">
    <property type="entry name" value="Periplasmic binding protein-like II"/>
    <property type="match status" value="1"/>
</dbReference>
<evidence type="ECO:0000313" key="1">
    <source>
        <dbReference type="EMBL" id="GCF14435.1"/>
    </source>
</evidence>
<protein>
    <submittedName>
        <fullName evidence="1">Uncharacterized protein</fullName>
    </submittedName>
</protein>
<keyword evidence="2" id="KW-1185">Reference proteome</keyword>
<dbReference type="AlphaFoldDB" id="A0A4C2EJ87"/>
<organism evidence="1 2">
    <name type="scientific">Haloarcula mannanilytica</name>
    <dbReference type="NCBI Taxonomy" id="2509225"/>
    <lineage>
        <taxon>Archaea</taxon>
        <taxon>Methanobacteriati</taxon>
        <taxon>Methanobacteriota</taxon>
        <taxon>Stenosarchaea group</taxon>
        <taxon>Halobacteria</taxon>
        <taxon>Halobacteriales</taxon>
        <taxon>Haloarculaceae</taxon>
        <taxon>Haloarcula</taxon>
    </lineage>
</organism>
<dbReference type="Proteomes" id="UP000304382">
    <property type="component" value="Unassembled WGS sequence"/>
</dbReference>
<dbReference type="InterPro" id="IPR006059">
    <property type="entry name" value="SBP"/>
</dbReference>